<keyword evidence="4" id="KW-0802">TPR repeat</keyword>
<protein>
    <recommendedName>
        <fullName evidence="5">AIP/AIPL N-terminal FKBP-type PPIase domain-containing protein</fullName>
    </recommendedName>
</protein>
<dbReference type="Pfam" id="PF23322">
    <property type="entry name" value="PPIase_AIP"/>
    <property type="match status" value="1"/>
</dbReference>
<dbReference type="SMART" id="SM00028">
    <property type="entry name" value="TPR"/>
    <property type="match status" value="3"/>
</dbReference>
<dbReference type="AlphaFoldDB" id="A0A9P0P3C8"/>
<feature type="domain" description="AIP/AIPL N-terminal FKBP-type PPIase" evidence="5">
    <location>
        <begin position="23"/>
        <end position="149"/>
    </location>
</feature>
<dbReference type="FunFam" id="1.25.40.10:FF:000052">
    <property type="entry name" value="Aryl-hydrocarbon-interacting protein-like 1"/>
    <property type="match status" value="1"/>
</dbReference>
<dbReference type="Gene3D" id="3.10.50.40">
    <property type="match status" value="1"/>
</dbReference>
<keyword evidence="3" id="KW-0677">Repeat</keyword>
<evidence type="ECO:0000256" key="2">
    <source>
        <dbReference type="ARBA" id="ARBA00022490"/>
    </source>
</evidence>
<dbReference type="InterPro" id="IPR056277">
    <property type="entry name" value="PPIase_AIP"/>
</dbReference>
<accession>A0A9P0P3C8</accession>
<dbReference type="SUPFAM" id="SSF54534">
    <property type="entry name" value="FKBP-like"/>
    <property type="match status" value="1"/>
</dbReference>
<keyword evidence="7" id="KW-1185">Reference proteome</keyword>
<dbReference type="InterPro" id="IPR019734">
    <property type="entry name" value="TPR_rpt"/>
</dbReference>
<organism evidence="6 7">
    <name type="scientific">Acanthoscelides obtectus</name>
    <name type="common">Bean weevil</name>
    <name type="synonym">Bruchus obtectus</name>
    <dbReference type="NCBI Taxonomy" id="200917"/>
    <lineage>
        <taxon>Eukaryota</taxon>
        <taxon>Metazoa</taxon>
        <taxon>Ecdysozoa</taxon>
        <taxon>Arthropoda</taxon>
        <taxon>Hexapoda</taxon>
        <taxon>Insecta</taxon>
        <taxon>Pterygota</taxon>
        <taxon>Neoptera</taxon>
        <taxon>Endopterygota</taxon>
        <taxon>Coleoptera</taxon>
        <taxon>Polyphaga</taxon>
        <taxon>Cucujiformia</taxon>
        <taxon>Chrysomeloidea</taxon>
        <taxon>Chrysomelidae</taxon>
        <taxon>Bruchinae</taxon>
        <taxon>Bruchini</taxon>
        <taxon>Acanthoscelides</taxon>
    </lineage>
</organism>
<dbReference type="Gene3D" id="1.25.40.10">
    <property type="entry name" value="Tetratricopeptide repeat domain"/>
    <property type="match status" value="1"/>
</dbReference>
<reference evidence="6" key="1">
    <citation type="submission" date="2022-03" db="EMBL/GenBank/DDBJ databases">
        <authorList>
            <person name="Sayadi A."/>
        </authorList>
    </citation>
    <scope>NUCLEOTIDE SEQUENCE</scope>
</reference>
<proteinExistence type="predicted"/>
<comment type="subcellular location">
    <subcellularLocation>
        <location evidence="1">Cytoplasm</location>
    </subcellularLocation>
</comment>
<keyword evidence="2" id="KW-0963">Cytoplasm</keyword>
<dbReference type="PANTHER" id="PTHR11242">
    <property type="entry name" value="ARYL HYDROCARBON RECEPTOR INTERACTING PROTEIN RELATED"/>
    <property type="match status" value="1"/>
</dbReference>
<dbReference type="Proteomes" id="UP001152888">
    <property type="component" value="Unassembled WGS sequence"/>
</dbReference>
<sequence length="322" mass="37485">MSEGKDLIVKRTIYAGSKTPDFRDGTKIHFHFQSKLCDNEQTMIDDSRKMGKGEPLYLVLGKKFQLEVWEAILQKMAINEVASFKVDKSLVMEYPFVSKTLRDHNNPKDERKKNHCCAMTLQNEGVGYDDLNELLKNPSDLEFTMEVVKVEQPEEYEKESWQMEDSEKLEMVPKLKEQGNKEFQKKNYAKAAECYFKAIGMLEQLMLKEKPYDTDWTNLDKQKVPILLNYAQCKLFEGDYYAVIEHCTDVLKSDKDNVKAYFRRAKAHSAVWNVEEAKKDFNNALDLDNTLATAVKKELADLGKRVKEKECVQKEKLKKLFN</sequence>
<dbReference type="SUPFAM" id="SSF48452">
    <property type="entry name" value="TPR-like"/>
    <property type="match status" value="1"/>
</dbReference>
<evidence type="ECO:0000256" key="4">
    <source>
        <dbReference type="ARBA" id="ARBA00022803"/>
    </source>
</evidence>
<evidence type="ECO:0000259" key="5">
    <source>
        <dbReference type="Pfam" id="PF23322"/>
    </source>
</evidence>
<gene>
    <name evidence="6" type="ORF">ACAOBT_LOCUS7817</name>
</gene>
<evidence type="ECO:0000256" key="3">
    <source>
        <dbReference type="ARBA" id="ARBA00022737"/>
    </source>
</evidence>
<dbReference type="GO" id="GO:0005737">
    <property type="term" value="C:cytoplasm"/>
    <property type="evidence" value="ECO:0007669"/>
    <property type="project" value="UniProtKB-SubCell"/>
</dbReference>
<comment type="caution">
    <text evidence="6">The sequence shown here is derived from an EMBL/GenBank/DDBJ whole genome shotgun (WGS) entry which is preliminary data.</text>
</comment>
<evidence type="ECO:0000313" key="7">
    <source>
        <dbReference type="Proteomes" id="UP001152888"/>
    </source>
</evidence>
<dbReference type="EMBL" id="CAKOFQ010006752">
    <property type="protein sequence ID" value="CAH1968384.1"/>
    <property type="molecule type" value="Genomic_DNA"/>
</dbReference>
<dbReference type="GO" id="GO:0003755">
    <property type="term" value="F:peptidyl-prolyl cis-trans isomerase activity"/>
    <property type="evidence" value="ECO:0007669"/>
    <property type="project" value="InterPro"/>
</dbReference>
<dbReference type="OrthoDB" id="5829758at2759"/>
<evidence type="ECO:0000256" key="1">
    <source>
        <dbReference type="ARBA" id="ARBA00004496"/>
    </source>
</evidence>
<dbReference type="PANTHER" id="PTHR11242:SF0">
    <property type="entry name" value="TPR_REGION DOMAIN-CONTAINING PROTEIN"/>
    <property type="match status" value="1"/>
</dbReference>
<dbReference type="InterPro" id="IPR046357">
    <property type="entry name" value="PPIase_dom_sf"/>
</dbReference>
<dbReference type="InterPro" id="IPR011990">
    <property type="entry name" value="TPR-like_helical_dom_sf"/>
</dbReference>
<dbReference type="InterPro" id="IPR039663">
    <property type="entry name" value="AIP/AIPL1/TTC9"/>
</dbReference>
<name>A0A9P0P3C8_ACAOB</name>
<evidence type="ECO:0000313" key="6">
    <source>
        <dbReference type="EMBL" id="CAH1968384.1"/>
    </source>
</evidence>